<dbReference type="EMBL" id="PVTQ01000002">
    <property type="protein sequence ID" value="PRY92247.1"/>
    <property type="molecule type" value="Genomic_DNA"/>
</dbReference>
<dbReference type="InterPro" id="IPR036737">
    <property type="entry name" value="OmpA-like_sf"/>
</dbReference>
<evidence type="ECO:0000256" key="2">
    <source>
        <dbReference type="ARBA" id="ARBA00023136"/>
    </source>
</evidence>
<dbReference type="InterPro" id="IPR006665">
    <property type="entry name" value="OmpA-like"/>
</dbReference>
<dbReference type="PANTHER" id="PTHR30329:SF21">
    <property type="entry name" value="LIPOPROTEIN YIAD-RELATED"/>
    <property type="match status" value="1"/>
</dbReference>
<protein>
    <submittedName>
        <fullName evidence="7">OOP family OmpA-OmpF porin</fullName>
    </submittedName>
</protein>
<proteinExistence type="predicted"/>
<dbReference type="AlphaFoldDB" id="A0A2T0WZZ9"/>
<feature type="domain" description="OmpA-like" evidence="6">
    <location>
        <begin position="484"/>
        <end position="601"/>
    </location>
</feature>
<gene>
    <name evidence="7" type="ORF">CLV74_102162</name>
</gene>
<evidence type="ECO:0000256" key="3">
    <source>
        <dbReference type="ARBA" id="ARBA00023237"/>
    </source>
</evidence>
<dbReference type="Pfam" id="PF00691">
    <property type="entry name" value="OmpA"/>
    <property type="match status" value="1"/>
</dbReference>
<keyword evidence="8" id="KW-1185">Reference proteome</keyword>
<sequence>MRLSSLVITLAILCTAGVLCFFGASLAATKIEEYSETGVAMALSDAGQDWVEVEADGLQVRLFGTAPSEARRFSAINAAAKIVDGARVIDRMEVLKPHEITAPRFSIEVLRNDSGTTLIGLIPEEMDREDLLKEVERITKGSVTDLLQTADYDAPALWQPAVDYAIDALGSVPRSKISIAADHVLVKAISDSAAEKRRLETELLRDVPSGLQVELDITAPRPVITPFTLRFVKDAEGARFDACAADTSESRDRILKAAEAAGVTAGSLCTVGLGSPSIQWAAAAERMIRGLNEIGTGTFTISDADISLIADADTDAATFDRVVGRLENSLPEAFTLHATRVETEETTGGPIEFTAALDEEGKLLIQGRITDELSRKTTESYARARFGAEAVDMQARLDAETPAGWSLRVLAGIEALSRLHDGTVTVTPEKITVAGNTGFESARADVARILSEKLGEGAEFAIRVRYVEELDPLKNIPTPDECISDIRALNSANKITFDPGSSNISAASQDTMEKIVELLTDCPPFPLEIAGYTDSQGRETMNQQLSEQRAQSVLNYLMSHRVRVADFVAIGFGEANPIADNGTEEGREANRRIEFRLHTAETALEAEEALETDDTSSAEEDAAPQTEDEPTDEQN</sequence>
<evidence type="ECO:0000313" key="8">
    <source>
        <dbReference type="Proteomes" id="UP000238392"/>
    </source>
</evidence>
<dbReference type="GO" id="GO:0009279">
    <property type="term" value="C:cell outer membrane"/>
    <property type="evidence" value="ECO:0007669"/>
    <property type="project" value="UniProtKB-SubCell"/>
</dbReference>
<dbReference type="OrthoDB" id="5525824at2"/>
<name>A0A2T0WZZ9_9RHOB</name>
<dbReference type="Gene3D" id="3.30.1330.60">
    <property type="entry name" value="OmpA-like domain"/>
    <property type="match status" value="1"/>
</dbReference>
<comment type="subcellular location">
    <subcellularLocation>
        <location evidence="1">Cell outer membrane</location>
    </subcellularLocation>
</comment>
<reference evidence="7 8" key="1">
    <citation type="submission" date="2018-03" db="EMBL/GenBank/DDBJ databases">
        <title>Genomic Encyclopedia of Archaeal and Bacterial Type Strains, Phase II (KMG-II): from individual species to whole genera.</title>
        <authorList>
            <person name="Goeker M."/>
        </authorList>
    </citation>
    <scope>NUCLEOTIDE SEQUENCE [LARGE SCALE GENOMIC DNA]</scope>
    <source>
        <strain evidence="7 8">DSM 100212</strain>
    </source>
</reference>
<evidence type="ECO:0000259" key="6">
    <source>
        <dbReference type="PROSITE" id="PS51123"/>
    </source>
</evidence>
<evidence type="ECO:0000313" key="7">
    <source>
        <dbReference type="EMBL" id="PRY92247.1"/>
    </source>
</evidence>
<evidence type="ECO:0000256" key="4">
    <source>
        <dbReference type="PROSITE-ProRule" id="PRU00473"/>
    </source>
</evidence>
<evidence type="ECO:0000256" key="1">
    <source>
        <dbReference type="ARBA" id="ARBA00004442"/>
    </source>
</evidence>
<feature type="compositionally biased region" description="Acidic residues" evidence="5">
    <location>
        <begin position="604"/>
        <end position="635"/>
    </location>
</feature>
<dbReference type="PROSITE" id="PS51123">
    <property type="entry name" value="OMPA_2"/>
    <property type="match status" value="1"/>
</dbReference>
<accession>A0A2T0WZZ9</accession>
<dbReference type="Proteomes" id="UP000238392">
    <property type="component" value="Unassembled WGS sequence"/>
</dbReference>
<dbReference type="CDD" id="cd07185">
    <property type="entry name" value="OmpA_C-like"/>
    <property type="match status" value="1"/>
</dbReference>
<dbReference type="InterPro" id="IPR050330">
    <property type="entry name" value="Bact_OuterMem_StrucFunc"/>
</dbReference>
<dbReference type="InterPro" id="IPR006664">
    <property type="entry name" value="OMP_bac"/>
</dbReference>
<dbReference type="PRINTS" id="PR01021">
    <property type="entry name" value="OMPADOMAIN"/>
</dbReference>
<evidence type="ECO:0000256" key="5">
    <source>
        <dbReference type="SAM" id="MobiDB-lite"/>
    </source>
</evidence>
<dbReference type="SUPFAM" id="SSF103088">
    <property type="entry name" value="OmpA-like"/>
    <property type="match status" value="1"/>
</dbReference>
<keyword evidence="3" id="KW-0998">Cell outer membrane</keyword>
<dbReference type="Gene3D" id="3.40.1520.20">
    <property type="match status" value="2"/>
</dbReference>
<dbReference type="PANTHER" id="PTHR30329">
    <property type="entry name" value="STATOR ELEMENT OF FLAGELLAR MOTOR COMPLEX"/>
    <property type="match status" value="1"/>
</dbReference>
<dbReference type="RefSeq" id="WP_106262777.1">
    <property type="nucleotide sequence ID" value="NZ_PVTQ01000002.1"/>
</dbReference>
<organism evidence="7 8">
    <name type="scientific">Donghicola tyrosinivorans</name>
    <dbReference type="NCBI Taxonomy" id="1652492"/>
    <lineage>
        <taxon>Bacteria</taxon>
        <taxon>Pseudomonadati</taxon>
        <taxon>Pseudomonadota</taxon>
        <taxon>Alphaproteobacteria</taxon>
        <taxon>Rhodobacterales</taxon>
        <taxon>Roseobacteraceae</taxon>
        <taxon>Donghicola</taxon>
    </lineage>
</organism>
<keyword evidence="2 4" id="KW-0472">Membrane</keyword>
<feature type="region of interest" description="Disordered" evidence="5">
    <location>
        <begin position="602"/>
        <end position="635"/>
    </location>
</feature>
<comment type="caution">
    <text evidence="7">The sequence shown here is derived from an EMBL/GenBank/DDBJ whole genome shotgun (WGS) entry which is preliminary data.</text>
</comment>